<feature type="repeat" description="WD" evidence="6">
    <location>
        <begin position="623"/>
        <end position="647"/>
    </location>
</feature>
<dbReference type="FunFam" id="1.20.1280.50:FF:000016">
    <property type="entry name" value="E3 ubiquitin ligase complex SCF subunit sconB"/>
    <property type="match status" value="1"/>
</dbReference>
<evidence type="ECO:0000313" key="10">
    <source>
        <dbReference type="Proteomes" id="UP000193240"/>
    </source>
</evidence>
<evidence type="ECO:0000259" key="8">
    <source>
        <dbReference type="PROSITE" id="PS50181"/>
    </source>
</evidence>
<protein>
    <recommendedName>
        <fullName evidence="8">F-box domain-containing protein</fullName>
    </recommendedName>
</protein>
<keyword evidence="5" id="KW-0833">Ubl conjugation pathway</keyword>
<dbReference type="Gene3D" id="2.130.10.10">
    <property type="entry name" value="YVTN repeat-like/Quinoprotein amine dehydrogenase"/>
    <property type="match status" value="3"/>
</dbReference>
<dbReference type="GO" id="GO:0000082">
    <property type="term" value="P:G1/S transition of mitotic cell cycle"/>
    <property type="evidence" value="ECO:0007669"/>
    <property type="project" value="EnsemblFungi"/>
</dbReference>
<dbReference type="FunCoup" id="A0A1Y2M2D3">
    <property type="interactions" value="145"/>
</dbReference>
<dbReference type="InterPro" id="IPR015943">
    <property type="entry name" value="WD40/YVTN_repeat-like_dom_sf"/>
</dbReference>
<keyword evidence="10" id="KW-1185">Reference proteome</keyword>
<accession>A0A1Y2M2D3</accession>
<feature type="region of interest" description="Disordered" evidence="7">
    <location>
        <begin position="290"/>
        <end position="345"/>
    </location>
</feature>
<dbReference type="PROSITE" id="PS50082">
    <property type="entry name" value="WD_REPEATS_2"/>
    <property type="match status" value="5"/>
</dbReference>
<dbReference type="SUPFAM" id="SSF50978">
    <property type="entry name" value="WD40 repeat-like"/>
    <property type="match status" value="1"/>
</dbReference>
<dbReference type="STRING" id="105696.A0A1Y2M2D3"/>
<dbReference type="Pfam" id="PF12937">
    <property type="entry name" value="F-box-like"/>
    <property type="match status" value="1"/>
</dbReference>
<dbReference type="GO" id="GO:0140299">
    <property type="term" value="F:molecular sensor activity"/>
    <property type="evidence" value="ECO:0007669"/>
    <property type="project" value="EnsemblFungi"/>
</dbReference>
<name>A0A1Y2M2D3_EPING</name>
<dbReference type="InterPro" id="IPR019775">
    <property type="entry name" value="WD40_repeat_CS"/>
</dbReference>
<dbReference type="GO" id="GO:0046686">
    <property type="term" value="P:response to cadmium ion"/>
    <property type="evidence" value="ECO:0007669"/>
    <property type="project" value="EnsemblFungi"/>
</dbReference>
<dbReference type="OMA" id="GIAHVWS"/>
<dbReference type="PANTHER" id="PTHR19872">
    <property type="entry name" value="UBIQUITIN LIGASE SPECIFICITY FACTOR/HREP PROTEIN"/>
    <property type="match status" value="1"/>
</dbReference>
<dbReference type="GO" id="GO:0006357">
    <property type="term" value="P:regulation of transcription by RNA polymerase II"/>
    <property type="evidence" value="ECO:0007669"/>
    <property type="project" value="EnsemblFungi"/>
</dbReference>
<dbReference type="Pfam" id="PF00400">
    <property type="entry name" value="WD40"/>
    <property type="match status" value="7"/>
</dbReference>
<dbReference type="InterPro" id="IPR001680">
    <property type="entry name" value="WD40_rpt"/>
</dbReference>
<evidence type="ECO:0000256" key="7">
    <source>
        <dbReference type="SAM" id="MobiDB-lite"/>
    </source>
</evidence>
<feature type="region of interest" description="Disordered" evidence="7">
    <location>
        <begin position="1"/>
        <end position="83"/>
    </location>
</feature>
<evidence type="ECO:0000256" key="3">
    <source>
        <dbReference type="ARBA" id="ARBA00022574"/>
    </source>
</evidence>
<dbReference type="InterPro" id="IPR020472">
    <property type="entry name" value="WD40_PAC1"/>
</dbReference>
<comment type="similarity">
    <text evidence="2">Belongs to the WD repeat MET30/SCONB/SCON-2 family.</text>
</comment>
<evidence type="ECO:0000256" key="4">
    <source>
        <dbReference type="ARBA" id="ARBA00022737"/>
    </source>
</evidence>
<feature type="repeat" description="WD" evidence="6">
    <location>
        <begin position="648"/>
        <end position="687"/>
    </location>
</feature>
<dbReference type="InterPro" id="IPR051075">
    <property type="entry name" value="SCF_subunit_WD-repeat"/>
</dbReference>
<feature type="repeat" description="WD" evidence="6">
    <location>
        <begin position="508"/>
        <end position="549"/>
    </location>
</feature>
<dbReference type="GO" id="GO:1990756">
    <property type="term" value="F:ubiquitin-like ligase-substrate adaptor activity"/>
    <property type="evidence" value="ECO:0007669"/>
    <property type="project" value="EnsemblFungi"/>
</dbReference>
<dbReference type="GO" id="GO:0031146">
    <property type="term" value="P:SCF-dependent proteasomal ubiquitin-dependent protein catabolic process"/>
    <property type="evidence" value="ECO:0007669"/>
    <property type="project" value="EnsemblFungi"/>
</dbReference>
<dbReference type="EMBL" id="KZ107844">
    <property type="protein sequence ID" value="OSS49368.1"/>
    <property type="molecule type" value="Genomic_DNA"/>
</dbReference>
<dbReference type="InterPro" id="IPR036047">
    <property type="entry name" value="F-box-like_dom_sf"/>
</dbReference>
<comment type="pathway">
    <text evidence="1">Protein modification; protein ubiquitination.</text>
</comment>
<dbReference type="GO" id="GO:0043130">
    <property type="term" value="F:ubiquitin binding"/>
    <property type="evidence" value="ECO:0007669"/>
    <property type="project" value="EnsemblFungi"/>
</dbReference>
<keyword evidence="3 6" id="KW-0853">WD repeat</keyword>
<dbReference type="GO" id="GO:0000209">
    <property type="term" value="P:protein polyubiquitination"/>
    <property type="evidence" value="ECO:0007669"/>
    <property type="project" value="EnsemblFungi"/>
</dbReference>
<proteinExistence type="inferred from homology"/>
<dbReference type="GO" id="GO:0042802">
    <property type="term" value="F:identical protein binding"/>
    <property type="evidence" value="ECO:0007669"/>
    <property type="project" value="EnsemblFungi"/>
</dbReference>
<dbReference type="AlphaFoldDB" id="A0A1Y2M2D3"/>
<dbReference type="CDD" id="cd22147">
    <property type="entry name" value="F-box_SpPof1-like"/>
    <property type="match status" value="1"/>
</dbReference>
<dbReference type="GO" id="GO:0046685">
    <property type="term" value="P:response to arsenic-containing substance"/>
    <property type="evidence" value="ECO:0007669"/>
    <property type="project" value="EnsemblFungi"/>
</dbReference>
<evidence type="ECO:0000256" key="2">
    <source>
        <dbReference type="ARBA" id="ARBA00007968"/>
    </source>
</evidence>
<dbReference type="Proteomes" id="UP000193240">
    <property type="component" value="Unassembled WGS sequence"/>
</dbReference>
<dbReference type="GO" id="GO:0043224">
    <property type="term" value="C:nuclear SCF ubiquitin ligase complex"/>
    <property type="evidence" value="ECO:0007669"/>
    <property type="project" value="EnsemblFungi"/>
</dbReference>
<dbReference type="Gene3D" id="1.20.1280.50">
    <property type="match status" value="1"/>
</dbReference>
<feature type="compositionally biased region" description="Polar residues" evidence="7">
    <location>
        <begin position="1"/>
        <end position="13"/>
    </location>
</feature>
<dbReference type="InterPro" id="IPR036322">
    <property type="entry name" value="WD40_repeat_dom_sf"/>
</dbReference>
<dbReference type="FunFam" id="2.130.10.10:FF:000715">
    <property type="entry name" value="F-box protein MET30"/>
    <property type="match status" value="1"/>
</dbReference>
<dbReference type="PRINTS" id="PR00320">
    <property type="entry name" value="GPROTEINBRPT"/>
</dbReference>
<dbReference type="PROSITE" id="PS50181">
    <property type="entry name" value="FBOX"/>
    <property type="match status" value="1"/>
</dbReference>
<dbReference type="SMART" id="SM00256">
    <property type="entry name" value="FBOX"/>
    <property type="match status" value="1"/>
</dbReference>
<feature type="domain" description="F-box" evidence="8">
    <location>
        <begin position="202"/>
        <end position="248"/>
    </location>
</feature>
<reference evidence="9 10" key="1">
    <citation type="journal article" date="2017" name="Genome Announc.">
        <title>Genome sequence of the saprophytic ascomycete Epicoccum nigrum ICMP 19927 strain isolated from New Zealand.</title>
        <authorList>
            <person name="Fokin M."/>
            <person name="Fleetwood D."/>
            <person name="Weir B.S."/>
            <person name="Villas-Boas S.G."/>
        </authorList>
    </citation>
    <scope>NUCLEOTIDE SEQUENCE [LARGE SCALE GENOMIC DNA]</scope>
    <source>
        <strain evidence="9 10">ICMP 19927</strain>
    </source>
</reference>
<feature type="compositionally biased region" description="Basic and acidic residues" evidence="7">
    <location>
        <begin position="55"/>
        <end position="68"/>
    </location>
</feature>
<evidence type="ECO:0000313" key="9">
    <source>
        <dbReference type="EMBL" id="OSS49368.1"/>
    </source>
</evidence>
<feature type="repeat" description="WD" evidence="6">
    <location>
        <begin position="389"/>
        <end position="428"/>
    </location>
</feature>
<dbReference type="SUPFAM" id="SSF81383">
    <property type="entry name" value="F-box domain"/>
    <property type="match status" value="1"/>
</dbReference>
<dbReference type="PANTHER" id="PTHR19872:SF9">
    <property type="entry name" value="UBIQUITIN-BINDING SDF UBIQUITIN LIGASE COMPLEX SUBUNIT"/>
    <property type="match status" value="1"/>
</dbReference>
<dbReference type="InterPro" id="IPR001810">
    <property type="entry name" value="F-box_dom"/>
</dbReference>
<sequence length="730" mass="81475">MASNITHTVTSVATDRAQPATDPPKRRRKSWRIQYPENTTMGTCTDPHTALMQGHNHEHASERSRHLQGETVEETEEAQASKSKKIEKMITPYLAQHIPQQYNPLGGADTSNDKGKGNTKFCYRHRPDLLCRRQADEPSMEQLQQELGKESQADQQSIANVWSLFSAAPSRHRNLMLQGILAQCCFPQLSFIASSVRNLIKIDFIGALPHELGFKILAFLDTTSLCKAAQVSRKWRQLADDDVVWHKMCEQHIDRKCTKCGWGLPLLDRARLRHEKRRIQLRASGRGINEWSPNITPVPENTDAPKTLVHRSSDSSEITVGSKRSAPEDSSSPEASSKRSCAEVTNGETRDQLASYFDQPKKRPWKDVYKDRFKVGTNWKYGRCSVKILKAHNNGVMALQFDDQTLITGSYDATIKVWDIKTGKEIRTLTGHTAGIRCLQFDDSKLITGSLDRTIKVWNWRTGQLIRTLPGHTDSVIGLHLAGKLLASGSSDHTIMVHDFNNYQRVTLRGHTDWVNSVKIDLTSRTLFSASDDMTVKLWDLDTHQCIKTYEGHVGQVQQVLPLPHDFEIDEDDFNATARTDVSDTASQPPSDDEAAAAALPSFSAIQEETVFPDDPSRPSPPSYMLTGSLDGTIRLWHVPSGRCVHRFFGHVEGVWSLAADSLRVVSGAEDKTVKIWDPRTGKHERTMVGHTGPVNCIGLSDERIVSGGEDGSVRIHCFTSGATTTTTSV</sequence>
<dbReference type="PROSITE" id="PS50294">
    <property type="entry name" value="WD_REPEATS_REGION"/>
    <property type="match status" value="4"/>
</dbReference>
<organism evidence="9 10">
    <name type="scientific">Epicoccum nigrum</name>
    <name type="common">Soil fungus</name>
    <name type="synonym">Epicoccum purpurascens</name>
    <dbReference type="NCBI Taxonomy" id="105696"/>
    <lineage>
        <taxon>Eukaryota</taxon>
        <taxon>Fungi</taxon>
        <taxon>Dikarya</taxon>
        <taxon>Ascomycota</taxon>
        <taxon>Pezizomycotina</taxon>
        <taxon>Dothideomycetes</taxon>
        <taxon>Pleosporomycetidae</taxon>
        <taxon>Pleosporales</taxon>
        <taxon>Pleosporineae</taxon>
        <taxon>Didymellaceae</taxon>
        <taxon>Epicoccum</taxon>
    </lineage>
</organism>
<evidence type="ECO:0000256" key="5">
    <source>
        <dbReference type="ARBA" id="ARBA00022786"/>
    </source>
</evidence>
<dbReference type="PROSITE" id="PS00678">
    <property type="entry name" value="WD_REPEATS_1"/>
    <property type="match status" value="2"/>
</dbReference>
<evidence type="ECO:0000256" key="1">
    <source>
        <dbReference type="ARBA" id="ARBA00004906"/>
    </source>
</evidence>
<dbReference type="CDD" id="cd00200">
    <property type="entry name" value="WD40"/>
    <property type="match status" value="1"/>
</dbReference>
<gene>
    <name evidence="9" type="ORF">B5807_05632</name>
</gene>
<dbReference type="SMART" id="SM00320">
    <property type="entry name" value="WD40"/>
    <property type="match status" value="7"/>
</dbReference>
<keyword evidence="4" id="KW-0677">Repeat</keyword>
<feature type="repeat" description="WD" evidence="6">
    <location>
        <begin position="429"/>
        <end position="468"/>
    </location>
</feature>
<dbReference type="InParanoid" id="A0A1Y2M2D3"/>
<evidence type="ECO:0000256" key="6">
    <source>
        <dbReference type="PROSITE-ProRule" id="PRU00221"/>
    </source>
</evidence>